<dbReference type="KEGG" id="gbi:PG2T_13935"/>
<evidence type="ECO:0000313" key="4">
    <source>
        <dbReference type="Proteomes" id="UP000092952"/>
    </source>
</evidence>
<dbReference type="InterPro" id="IPR033954">
    <property type="entry name" value="DiS-bond_Isoase_DsbC/G"/>
</dbReference>
<comment type="similarity">
    <text evidence="1">Belongs to the thioredoxin family. DsbC subfamily.</text>
</comment>
<gene>
    <name evidence="3" type="ORF">PG2T_13935</name>
</gene>
<feature type="signal peptide" evidence="1">
    <location>
        <begin position="1"/>
        <end position="18"/>
    </location>
</feature>
<dbReference type="OrthoDB" id="5298214at2"/>
<dbReference type="Pfam" id="PF13098">
    <property type="entry name" value="Thioredoxin_2"/>
    <property type="match status" value="1"/>
</dbReference>
<dbReference type="InterPro" id="IPR012336">
    <property type="entry name" value="Thioredoxin-like_fold"/>
</dbReference>
<dbReference type="AlphaFoldDB" id="A0A1B1YWB1"/>
<organism evidence="3 4">
    <name type="scientific">Immundisolibacter cernigliae</name>
    <dbReference type="NCBI Taxonomy" id="1810504"/>
    <lineage>
        <taxon>Bacteria</taxon>
        <taxon>Pseudomonadati</taxon>
        <taxon>Pseudomonadota</taxon>
        <taxon>Gammaproteobacteria</taxon>
        <taxon>Immundisolibacterales</taxon>
        <taxon>Immundisolibacteraceae</taxon>
        <taxon>Immundisolibacter</taxon>
    </lineage>
</organism>
<feature type="domain" description="Thioredoxin-like fold" evidence="2">
    <location>
        <begin position="128"/>
        <end position="252"/>
    </location>
</feature>
<dbReference type="InterPro" id="IPR051470">
    <property type="entry name" value="Thiol:disulfide_interchange"/>
</dbReference>
<dbReference type="SUPFAM" id="SSF52833">
    <property type="entry name" value="Thioredoxin-like"/>
    <property type="match status" value="1"/>
</dbReference>
<dbReference type="NCBIfam" id="NF008657">
    <property type="entry name" value="PRK11657.1"/>
    <property type="match status" value="1"/>
</dbReference>
<dbReference type="Gene3D" id="3.10.450.70">
    <property type="entry name" value="Disulphide bond isomerase, DsbC/G, N-terminal"/>
    <property type="match status" value="1"/>
</dbReference>
<proteinExistence type="inferred from homology"/>
<dbReference type="InParanoid" id="A0A1B1YWB1"/>
<comment type="function">
    <text evidence="1">Required for disulfide bond formation in some periplasmic proteins. Acts by transferring its disulfide bond to other proteins and is reduced in the process.</text>
</comment>
<keyword evidence="1" id="KW-0574">Periplasm</keyword>
<evidence type="ECO:0000313" key="3">
    <source>
        <dbReference type="EMBL" id="ANX05170.1"/>
    </source>
</evidence>
<keyword evidence="4" id="KW-1185">Reference proteome</keyword>
<dbReference type="Gene3D" id="3.40.30.10">
    <property type="entry name" value="Glutaredoxin"/>
    <property type="match status" value="1"/>
</dbReference>
<name>A0A1B1YWB1_9GAMM</name>
<dbReference type="InterPro" id="IPR036249">
    <property type="entry name" value="Thioredoxin-like_sf"/>
</dbReference>
<sequence>MNRPVVAIAAVLSLAACARPSQPVADAPPQPASPPVVEFLRTQGVTVLNDFAGPSGLRGWVIKRDERGGIVYSTADGQTLVSGLLTDARGGNLSARDAELHTPGPDYGTLWADLAQSAYVEVGSNPAAPVIYVFVDLSCPYCHQTWTWLADYRERLTVRWVPVAILGADSAPKAAAVLADADPAARFDALMQEFRAPLTATPDSATQQAQDARLAANLKLMERAGAGGTPALVLRNASGVRVREGLNAPGDLDLILPTLAAR</sequence>
<dbReference type="SUPFAM" id="SSF54423">
    <property type="entry name" value="DsbC/DsbG N-terminal domain-like"/>
    <property type="match status" value="1"/>
</dbReference>
<accession>A0A1B1YWB1</accession>
<evidence type="ECO:0000256" key="1">
    <source>
        <dbReference type="RuleBase" id="RU364038"/>
    </source>
</evidence>
<comment type="subcellular location">
    <subcellularLocation>
        <location evidence="1">Periplasm</location>
    </subcellularLocation>
</comment>
<dbReference type="PANTHER" id="PTHR35272:SF4">
    <property type="entry name" value="THIOL:DISULFIDE INTERCHANGE PROTEIN DSBG"/>
    <property type="match status" value="1"/>
</dbReference>
<dbReference type="Proteomes" id="UP000092952">
    <property type="component" value="Chromosome"/>
</dbReference>
<reference evidence="4" key="1">
    <citation type="submission" date="2016-03" db="EMBL/GenBank/DDBJ databases">
        <title>Complete genome sequence of Solimmundus cernigliae, representing a novel lineage of polycyclic aromatic hydrocarbon degraders within the Gammaproteobacteria.</title>
        <authorList>
            <person name="Singleton D.R."/>
            <person name="Dickey A.N."/>
            <person name="Scholl E.H."/>
            <person name="Wright F.A."/>
            <person name="Aitken M.D."/>
        </authorList>
    </citation>
    <scope>NUCLEOTIDE SEQUENCE [LARGE SCALE GENOMIC DNA]</scope>
    <source>
        <strain evidence="4">TR3.2</strain>
    </source>
</reference>
<dbReference type="PROSITE" id="PS51257">
    <property type="entry name" value="PROKAR_LIPOPROTEIN"/>
    <property type="match status" value="1"/>
</dbReference>
<evidence type="ECO:0000259" key="2">
    <source>
        <dbReference type="Pfam" id="PF13098"/>
    </source>
</evidence>
<dbReference type="CDD" id="cd03020">
    <property type="entry name" value="DsbA_DsbC_DsbG"/>
    <property type="match status" value="1"/>
</dbReference>
<feature type="chain" id="PRO_5010007762" description="Thiol:disulfide interchange protein" evidence="1">
    <location>
        <begin position="19"/>
        <end position="262"/>
    </location>
</feature>
<dbReference type="FunCoup" id="A0A1B1YWB1">
    <property type="interactions" value="85"/>
</dbReference>
<dbReference type="GO" id="GO:0042597">
    <property type="term" value="C:periplasmic space"/>
    <property type="evidence" value="ECO:0007669"/>
    <property type="project" value="UniProtKB-SubCell"/>
</dbReference>
<dbReference type="InterPro" id="IPR009094">
    <property type="entry name" value="DiS-bond_isomerase_DsbC/G_N_sf"/>
</dbReference>
<dbReference type="EMBL" id="CP014671">
    <property type="protein sequence ID" value="ANX05170.1"/>
    <property type="molecule type" value="Genomic_DNA"/>
</dbReference>
<keyword evidence="1" id="KW-0676">Redox-active center</keyword>
<protein>
    <recommendedName>
        <fullName evidence="1">Thiol:disulfide interchange protein</fullName>
    </recommendedName>
</protein>
<keyword evidence="1" id="KW-0732">Signal</keyword>
<dbReference type="STRING" id="1810504.PG2T_13935"/>
<dbReference type="RefSeq" id="WP_068806795.1">
    <property type="nucleotide sequence ID" value="NZ_CP014671.1"/>
</dbReference>
<dbReference type="PANTHER" id="PTHR35272">
    <property type="entry name" value="THIOL:DISULFIDE INTERCHANGE PROTEIN DSBC-RELATED"/>
    <property type="match status" value="1"/>
</dbReference>